<reference evidence="1 2" key="1">
    <citation type="journal article" date="2022" name="Hortic Res">
        <title>A haplotype resolved chromosomal level avocado genome allows analysis of novel avocado genes.</title>
        <authorList>
            <person name="Nath O."/>
            <person name="Fletcher S.J."/>
            <person name="Hayward A."/>
            <person name="Shaw L.M."/>
            <person name="Masouleh A.K."/>
            <person name="Furtado A."/>
            <person name="Henry R.J."/>
            <person name="Mitter N."/>
        </authorList>
    </citation>
    <scope>NUCLEOTIDE SEQUENCE [LARGE SCALE GENOMIC DNA]</scope>
    <source>
        <strain evidence="2">cv. Hass</strain>
    </source>
</reference>
<evidence type="ECO:0000313" key="1">
    <source>
        <dbReference type="EMBL" id="KAJ8636617.1"/>
    </source>
</evidence>
<accession>A0ACC2LU17</accession>
<comment type="caution">
    <text evidence="1">The sequence shown here is derived from an EMBL/GenBank/DDBJ whole genome shotgun (WGS) entry which is preliminary data.</text>
</comment>
<protein>
    <submittedName>
        <fullName evidence="1">Uncharacterized protein</fullName>
    </submittedName>
</protein>
<sequence>MATTIRGQMMSFIDKIKGVIKKIIHTLMTSVRLKPTQRNEEEEEEDDTHRRRRRHHHHPLTTKDDGKQQNEGRNQRQENKGSATMASPTEQQGSRWRDLDKLRARPGNLVGSNFEPSPQLKQDLQEYAKVLVVGAGGLGCELLKDLALMGFRQIEVIDMDTIEVSNLNRQFLFRSSSSDDSDNDDCSHCFFYFELVGHYITFSAKFRI</sequence>
<name>A0ACC2LU17_PERAE</name>
<organism evidence="1 2">
    <name type="scientific">Persea americana</name>
    <name type="common">Avocado</name>
    <dbReference type="NCBI Taxonomy" id="3435"/>
    <lineage>
        <taxon>Eukaryota</taxon>
        <taxon>Viridiplantae</taxon>
        <taxon>Streptophyta</taxon>
        <taxon>Embryophyta</taxon>
        <taxon>Tracheophyta</taxon>
        <taxon>Spermatophyta</taxon>
        <taxon>Magnoliopsida</taxon>
        <taxon>Magnoliidae</taxon>
        <taxon>Laurales</taxon>
        <taxon>Lauraceae</taxon>
        <taxon>Persea</taxon>
    </lineage>
</organism>
<proteinExistence type="predicted"/>
<gene>
    <name evidence="1" type="ORF">MRB53_010884</name>
</gene>
<keyword evidence="2" id="KW-1185">Reference proteome</keyword>
<dbReference type="Proteomes" id="UP001234297">
    <property type="component" value="Chromosome 3"/>
</dbReference>
<evidence type="ECO:0000313" key="2">
    <source>
        <dbReference type="Proteomes" id="UP001234297"/>
    </source>
</evidence>
<dbReference type="EMBL" id="CM056811">
    <property type="protein sequence ID" value="KAJ8636617.1"/>
    <property type="molecule type" value="Genomic_DNA"/>
</dbReference>